<evidence type="ECO:0000313" key="7">
    <source>
        <dbReference type="Proteomes" id="UP001196873"/>
    </source>
</evidence>
<dbReference type="GO" id="GO:0032259">
    <property type="term" value="P:methylation"/>
    <property type="evidence" value="ECO:0007669"/>
    <property type="project" value="UniProtKB-KW"/>
</dbReference>
<keyword evidence="2 5" id="KW-0489">Methyltransferase</keyword>
<dbReference type="NCBIfam" id="TIGR00675">
    <property type="entry name" value="dcm"/>
    <property type="match status" value="1"/>
</dbReference>
<protein>
    <recommendedName>
        <fullName evidence="1">DNA (cytosine-5-)-methyltransferase</fullName>
        <ecNumber evidence="1">2.1.1.37</ecNumber>
    </recommendedName>
</protein>
<dbReference type="Proteomes" id="UP001196873">
    <property type="component" value="Unassembled WGS sequence"/>
</dbReference>
<dbReference type="PANTHER" id="PTHR46098">
    <property type="entry name" value="TRNA (CYTOSINE(38)-C(5))-METHYLTRANSFERASE"/>
    <property type="match status" value="1"/>
</dbReference>
<comment type="caution">
    <text evidence="6">The sequence shown here is derived from an EMBL/GenBank/DDBJ whole genome shotgun (WGS) entry which is preliminary data.</text>
</comment>
<sequence>MSKTNYHKIKVAELFAGVGGFRIGLEGASDDYETIWNNQWEPSTIHQDASLVYRARFGSKGHCNEDINNVDTANIPNHDLLVGGFPCQDYSVASTLSHSGGIEGKKGVLWWQIYRILQEKGEQRPHYLFFENVDRLLSSPAKQRGRDFAIILASLADLGYTIEWRIINAAEYGMPQRRRRIYIIGYYKGSTIEKKIEDFKNWILFDGVMAKAFPLEQKNKSGSSFKIEGTIKEVSDNFNVKQKNSPFGNTGIMANRQVYTIDTTPVYNGTYMTLGGNIVDESLVPDNFFIPISDIARWEYEKGAKKIERTSKEGYKYIFSEGGMSFPDALDRPSRTIITGEGGTSPSRFKHVIRTPSGRYRRLIPLELERLNMFPDNHTYHPDVNDGRRAFLMGNALVCGIIQRMGQSLYRFIFDKEPISTRPIDMQREPMPRLSFNLFTEIGEELKYNSIKKSFKLDMNKHLLIGYVKPDNIDYFLEKELSKIYYTGKTKSFPSTIALNSLYYFMPYIKGKGVRDLYLIRVARIGNKAEIHPESADKEPRLVFDLEYLQSLSDYKPIKLNIFNTYRDTLLGSIMKPEI</sequence>
<proteinExistence type="inferred from homology"/>
<accession>A0AAW4NL59</accession>
<reference evidence="6" key="1">
    <citation type="submission" date="2021-07" db="EMBL/GenBank/DDBJ databases">
        <title>Genomic diversity and antimicrobial resistance of Prevotella spp. isolated from chronic lung disease airways.</title>
        <authorList>
            <person name="Webb K.A."/>
            <person name="Olagoke O.S."/>
            <person name="Baird T."/>
            <person name="Neill J."/>
            <person name="Pham A."/>
            <person name="Wells T.J."/>
            <person name="Ramsay K.A."/>
            <person name="Bell S.C."/>
            <person name="Sarovich D.S."/>
            <person name="Price E.P."/>
        </authorList>
    </citation>
    <scope>NUCLEOTIDE SEQUENCE</scope>
    <source>
        <strain evidence="6">SCHI0047.S.3</strain>
    </source>
</reference>
<gene>
    <name evidence="6" type="primary">dcm</name>
    <name evidence="6" type="ORF">KZY68_01960</name>
</gene>
<keyword evidence="3 5" id="KW-0808">Transferase</keyword>
<dbReference type="PROSITE" id="PS51679">
    <property type="entry name" value="SAM_MT_C5"/>
    <property type="match status" value="1"/>
</dbReference>
<feature type="active site" evidence="5">
    <location>
        <position position="87"/>
    </location>
</feature>
<evidence type="ECO:0000256" key="4">
    <source>
        <dbReference type="ARBA" id="ARBA00022691"/>
    </source>
</evidence>
<evidence type="ECO:0000313" key="6">
    <source>
        <dbReference type="EMBL" id="MBW4864804.1"/>
    </source>
</evidence>
<dbReference type="InterPro" id="IPR018117">
    <property type="entry name" value="C5_DNA_meth_AS"/>
</dbReference>
<evidence type="ECO:0000256" key="3">
    <source>
        <dbReference type="ARBA" id="ARBA00022679"/>
    </source>
</evidence>
<dbReference type="InterPro" id="IPR050750">
    <property type="entry name" value="C5-MTase"/>
</dbReference>
<dbReference type="EC" id="2.1.1.37" evidence="1"/>
<dbReference type="RefSeq" id="WP_219427235.1">
    <property type="nucleotide sequence ID" value="NZ_JAHXRD010000002.1"/>
</dbReference>
<evidence type="ECO:0000256" key="2">
    <source>
        <dbReference type="ARBA" id="ARBA00022603"/>
    </source>
</evidence>
<comment type="similarity">
    <text evidence="5">Belongs to the class I-like SAM-binding methyltransferase superfamily. C5-methyltransferase family.</text>
</comment>
<dbReference type="PANTHER" id="PTHR46098:SF1">
    <property type="entry name" value="TRNA (CYTOSINE(38)-C(5))-METHYLTRANSFERASE"/>
    <property type="match status" value="1"/>
</dbReference>
<dbReference type="GO" id="GO:0003886">
    <property type="term" value="F:DNA (cytosine-5-)-methyltransferase activity"/>
    <property type="evidence" value="ECO:0007669"/>
    <property type="project" value="UniProtKB-EC"/>
</dbReference>
<organism evidence="6 7">
    <name type="scientific">Segatella salivae</name>
    <dbReference type="NCBI Taxonomy" id="228604"/>
    <lineage>
        <taxon>Bacteria</taxon>
        <taxon>Pseudomonadati</taxon>
        <taxon>Bacteroidota</taxon>
        <taxon>Bacteroidia</taxon>
        <taxon>Bacteroidales</taxon>
        <taxon>Prevotellaceae</taxon>
        <taxon>Segatella</taxon>
    </lineage>
</organism>
<evidence type="ECO:0000256" key="1">
    <source>
        <dbReference type="ARBA" id="ARBA00011975"/>
    </source>
</evidence>
<keyword evidence="4 5" id="KW-0949">S-adenosyl-L-methionine</keyword>
<name>A0AAW4NL59_9BACT</name>
<dbReference type="Pfam" id="PF00145">
    <property type="entry name" value="DNA_methylase"/>
    <property type="match status" value="1"/>
</dbReference>
<evidence type="ECO:0000256" key="5">
    <source>
        <dbReference type="PROSITE-ProRule" id="PRU01016"/>
    </source>
</evidence>
<dbReference type="InterPro" id="IPR001525">
    <property type="entry name" value="C5_MeTfrase"/>
</dbReference>
<dbReference type="PROSITE" id="PS00094">
    <property type="entry name" value="C5_MTASE_1"/>
    <property type="match status" value="1"/>
</dbReference>
<dbReference type="AlphaFoldDB" id="A0AAW4NL59"/>
<dbReference type="EMBL" id="JAHXRF010000002">
    <property type="protein sequence ID" value="MBW4864804.1"/>
    <property type="molecule type" value="Genomic_DNA"/>
</dbReference>